<reference evidence="2" key="2">
    <citation type="submission" date="2020-11" db="EMBL/GenBank/DDBJ databases">
        <authorList>
            <person name="McCartney M.A."/>
            <person name="Auch B."/>
            <person name="Kono T."/>
            <person name="Mallez S."/>
            <person name="Becker A."/>
            <person name="Gohl D.M."/>
            <person name="Silverstein K.A.T."/>
            <person name="Koren S."/>
            <person name="Bechman K.B."/>
            <person name="Herman A."/>
            <person name="Abrahante J.E."/>
            <person name="Garbe J."/>
        </authorList>
    </citation>
    <scope>NUCLEOTIDE SEQUENCE</scope>
    <source>
        <strain evidence="2">Duluth1</strain>
        <tissue evidence="2">Whole animal</tissue>
    </source>
</reference>
<evidence type="ECO:0000313" key="2">
    <source>
        <dbReference type="EMBL" id="KAH3816720.1"/>
    </source>
</evidence>
<protein>
    <submittedName>
        <fullName evidence="2">Uncharacterized protein</fullName>
    </submittedName>
</protein>
<comment type="caution">
    <text evidence="2">The sequence shown here is derived from an EMBL/GenBank/DDBJ whole genome shotgun (WGS) entry which is preliminary data.</text>
</comment>
<keyword evidence="3" id="KW-1185">Reference proteome</keyword>
<evidence type="ECO:0000256" key="1">
    <source>
        <dbReference type="SAM" id="MobiDB-lite"/>
    </source>
</evidence>
<feature type="region of interest" description="Disordered" evidence="1">
    <location>
        <begin position="94"/>
        <end position="122"/>
    </location>
</feature>
<organism evidence="2 3">
    <name type="scientific">Dreissena polymorpha</name>
    <name type="common">Zebra mussel</name>
    <name type="synonym">Mytilus polymorpha</name>
    <dbReference type="NCBI Taxonomy" id="45954"/>
    <lineage>
        <taxon>Eukaryota</taxon>
        <taxon>Metazoa</taxon>
        <taxon>Spiralia</taxon>
        <taxon>Lophotrochozoa</taxon>
        <taxon>Mollusca</taxon>
        <taxon>Bivalvia</taxon>
        <taxon>Autobranchia</taxon>
        <taxon>Heteroconchia</taxon>
        <taxon>Euheterodonta</taxon>
        <taxon>Imparidentia</taxon>
        <taxon>Neoheterodontei</taxon>
        <taxon>Myida</taxon>
        <taxon>Dreissenoidea</taxon>
        <taxon>Dreissenidae</taxon>
        <taxon>Dreissena</taxon>
    </lineage>
</organism>
<gene>
    <name evidence="2" type="ORF">DPMN_118241</name>
</gene>
<reference evidence="2" key="1">
    <citation type="journal article" date="2019" name="bioRxiv">
        <title>The Genome of the Zebra Mussel, Dreissena polymorpha: A Resource for Invasive Species Research.</title>
        <authorList>
            <person name="McCartney M.A."/>
            <person name="Auch B."/>
            <person name="Kono T."/>
            <person name="Mallez S."/>
            <person name="Zhang Y."/>
            <person name="Obille A."/>
            <person name="Becker A."/>
            <person name="Abrahante J.E."/>
            <person name="Garbe J."/>
            <person name="Badalamenti J.P."/>
            <person name="Herman A."/>
            <person name="Mangelson H."/>
            <person name="Liachko I."/>
            <person name="Sullivan S."/>
            <person name="Sone E.D."/>
            <person name="Koren S."/>
            <person name="Silverstein K.A.T."/>
            <person name="Beckman K.B."/>
            <person name="Gohl D.M."/>
        </authorList>
    </citation>
    <scope>NUCLEOTIDE SEQUENCE</scope>
    <source>
        <strain evidence="2">Duluth1</strain>
        <tissue evidence="2">Whole animal</tissue>
    </source>
</reference>
<proteinExistence type="predicted"/>
<dbReference type="Proteomes" id="UP000828390">
    <property type="component" value="Unassembled WGS sequence"/>
</dbReference>
<sequence length="713" mass="79129">MISSGNNAVNSSVIEKQKCSGGAEVKQLNKAVQNDMDGKPCKNVKIVRENMKSQEEQALLRFQRCSSEVPSSNVSGKENSNFVRSASVNTCHNSSLKVKKLRHSSPSKRPNLSLSESEESDKGINDSEFDVLENLSYSIRKRYRNLKILGSEKVNVKNCTVVLNDVQQTKPKSRHFLDVFGLSDKSDDELPNLSVDENLKVPVPQITKDELILDSCICMDNLLLSKKSRCISYPECISISSESSDVESGRKSDGPLDKEDVYSITDTTEGSDSDFSLKDVDRVMVKIECVNDNLEHIEAASVKTVPIDKDTNNNDGVTVKTDLNVVHENDGVTVEIETIEHVVDNFDEKMETDIFVNVVMEFDLAYAHTETVETTSIGQIINSIDVPCAVKTETACNVSMSEADCIRNDTDIVEHNANDNSDSRTLSAVSEIDSLRPASVSNSPFRPSASALSALTSFLSSGLTISKSKSSSPTSASSSVMSSVCSSAELHIEQCSLVRATRKVFSRRSSENKTHKVLLPNSHMNFLDACFDDDNNDIHIGSYLEYLEEFTYNYRIPDDTVKTVLKSIYFSKIPSSLQINKASAILMNLSKQQHGLTGIHWEMVESSLSRIYGPNKSSNFLTLFQATQFLRLCLCVLKDELYSNDVMQDFGNIRKSQAYKLFSYNSIAANRKVLMFYFNQAVHVGQVTSVDFEGKRKSIPQVLPIIQVGCNLE</sequence>
<name>A0A9D4GKE7_DREPO</name>
<evidence type="ECO:0000313" key="3">
    <source>
        <dbReference type="Proteomes" id="UP000828390"/>
    </source>
</evidence>
<accession>A0A9D4GKE7</accession>
<dbReference type="AlphaFoldDB" id="A0A9D4GKE7"/>
<dbReference type="EMBL" id="JAIWYP010000005">
    <property type="protein sequence ID" value="KAH3816720.1"/>
    <property type="molecule type" value="Genomic_DNA"/>
</dbReference>
<feature type="compositionally biased region" description="Basic residues" evidence="1">
    <location>
        <begin position="97"/>
        <end position="106"/>
    </location>
</feature>